<comment type="caution">
    <text evidence="1">The sequence shown here is derived from an EMBL/GenBank/DDBJ whole genome shotgun (WGS) entry which is preliminary data.</text>
</comment>
<dbReference type="AlphaFoldDB" id="W1YLH4"/>
<accession>W1YLH4</accession>
<gene>
    <name evidence="1" type="ORF">Q604_UNBC02610G0002</name>
</gene>
<protein>
    <submittedName>
        <fullName evidence="1">Uncharacterized protein</fullName>
    </submittedName>
</protein>
<feature type="non-terminal residue" evidence="1">
    <location>
        <position position="27"/>
    </location>
</feature>
<name>W1YLH4_9ZZZZ</name>
<sequence length="27" mass="2944">MQVPAGSLPVNWTSTAREKEALASWLT</sequence>
<evidence type="ECO:0000313" key="1">
    <source>
        <dbReference type="EMBL" id="ETJ43398.1"/>
    </source>
</evidence>
<organism evidence="1">
    <name type="scientific">human gut metagenome</name>
    <dbReference type="NCBI Taxonomy" id="408170"/>
    <lineage>
        <taxon>unclassified sequences</taxon>
        <taxon>metagenomes</taxon>
        <taxon>organismal metagenomes</taxon>
    </lineage>
</organism>
<dbReference type="EMBL" id="AZMM01002610">
    <property type="protein sequence ID" value="ETJ43398.1"/>
    <property type="molecule type" value="Genomic_DNA"/>
</dbReference>
<reference evidence="1" key="1">
    <citation type="submission" date="2013-12" db="EMBL/GenBank/DDBJ databases">
        <title>A Varibaculum cambriense genome reconstructed from a premature infant gut community with otherwise low bacterial novelty that shifts toward anaerobic metabolism during the third week of life.</title>
        <authorList>
            <person name="Brown C.T."/>
            <person name="Sharon I."/>
            <person name="Thomas B.C."/>
            <person name="Castelle C.J."/>
            <person name="Morowitz M.J."/>
            <person name="Banfield J.F."/>
        </authorList>
    </citation>
    <scope>NUCLEOTIDE SEQUENCE</scope>
</reference>
<proteinExistence type="predicted"/>